<dbReference type="EMBL" id="KV922103">
    <property type="protein sequence ID" value="ORE01729.1"/>
    <property type="molecule type" value="Genomic_DNA"/>
</dbReference>
<protein>
    <recommendedName>
        <fullName evidence="2">Fungal-type protein kinase domain-containing protein</fullName>
    </recommendedName>
</protein>
<feature type="non-terminal residue" evidence="1">
    <location>
        <position position="1"/>
    </location>
</feature>
<organism evidence="1">
    <name type="scientific">Rhizopus microsporus var. microsporus</name>
    <dbReference type="NCBI Taxonomy" id="86635"/>
    <lineage>
        <taxon>Eukaryota</taxon>
        <taxon>Fungi</taxon>
        <taxon>Fungi incertae sedis</taxon>
        <taxon>Mucoromycota</taxon>
        <taxon>Mucoromycotina</taxon>
        <taxon>Mucoromycetes</taxon>
        <taxon>Mucorales</taxon>
        <taxon>Mucorineae</taxon>
        <taxon>Rhizopodaceae</taxon>
        <taxon>Rhizopus</taxon>
    </lineage>
</organism>
<sequence>RIAFEEEINETELCIRFVGPFLCGLFDDPDDGLYFRWTNETTLEAKKQLGSSNRHPDMCITKSFNSFAYGEAKPVCQGDNHYLICHDLIRVTAFCKGAVISMDNQQMKGVLGIQVVGRTVTFYVLVLSATGLYAMLELTNIKIPSCLNDLPQVNNRYLSSVMGLGCCRIFDMLNYLIQDPAYCW</sequence>
<dbReference type="VEuPathDB" id="FungiDB:BCV72DRAFT_216694"/>
<dbReference type="AlphaFoldDB" id="A0A1X0QPQ0"/>
<dbReference type="OrthoDB" id="2370938at2759"/>
<proteinExistence type="predicted"/>
<reference evidence="1" key="1">
    <citation type="journal article" date="2016" name="Proc. Natl. Acad. Sci. U.S.A.">
        <title>Lipid metabolic changes in an early divergent fungus govern the establishment of a mutualistic symbiosis with endobacteria.</title>
        <authorList>
            <person name="Lastovetsky O.A."/>
            <person name="Gaspar M.L."/>
            <person name="Mondo S.J."/>
            <person name="LaButti K.M."/>
            <person name="Sandor L."/>
            <person name="Grigoriev I.V."/>
            <person name="Henry S.A."/>
            <person name="Pawlowska T.E."/>
        </authorList>
    </citation>
    <scope>NUCLEOTIDE SEQUENCE [LARGE SCALE GENOMIC DNA]</scope>
    <source>
        <strain evidence="1">ATCC 52814</strain>
    </source>
</reference>
<evidence type="ECO:0000313" key="1">
    <source>
        <dbReference type="EMBL" id="ORE01729.1"/>
    </source>
</evidence>
<gene>
    <name evidence="1" type="ORF">BCV72DRAFT_216694</name>
</gene>
<dbReference type="Proteomes" id="UP000242414">
    <property type="component" value="Unassembled WGS sequence"/>
</dbReference>
<accession>A0A1X0QPQ0</accession>
<name>A0A1X0QPQ0_RHIZD</name>
<evidence type="ECO:0008006" key="2">
    <source>
        <dbReference type="Google" id="ProtNLM"/>
    </source>
</evidence>